<feature type="compositionally biased region" description="Acidic residues" evidence="1">
    <location>
        <begin position="14"/>
        <end position="26"/>
    </location>
</feature>
<gene>
    <name evidence="2" type="ORF">EIP91_006920</name>
</gene>
<proteinExistence type="predicted"/>
<dbReference type="Proteomes" id="UP000292702">
    <property type="component" value="Unassembled WGS sequence"/>
</dbReference>
<accession>A0A4R0RDA5</accession>
<feature type="region of interest" description="Disordered" evidence="1">
    <location>
        <begin position="14"/>
        <end position="35"/>
    </location>
</feature>
<name>A0A4R0RDA5_9APHY</name>
<evidence type="ECO:0000256" key="1">
    <source>
        <dbReference type="SAM" id="MobiDB-lite"/>
    </source>
</evidence>
<dbReference type="AlphaFoldDB" id="A0A4R0RDA5"/>
<protein>
    <submittedName>
        <fullName evidence="2">Uncharacterized protein</fullName>
    </submittedName>
</protein>
<comment type="caution">
    <text evidence="2">The sequence shown here is derived from an EMBL/GenBank/DDBJ whole genome shotgun (WGS) entry which is preliminary data.</text>
</comment>
<evidence type="ECO:0000313" key="3">
    <source>
        <dbReference type="Proteomes" id="UP000292702"/>
    </source>
</evidence>
<evidence type="ECO:0000313" key="2">
    <source>
        <dbReference type="EMBL" id="TCD62419.1"/>
    </source>
</evidence>
<sequence>MDARLPRIPAFADEDVFSGSEDEEETYPPPPPPHRQLLPIETCELIIDFLAEDPGLMLIHAEHDPGGVPDTAFVYACKSAGLGFLGLSTTSWRPSRLVLGTRSHRSVAFCGGDPSWVSCVPFLLPLELESLRLDGDIDLSLLHPAACSRFELLKYGVIGVFNVKYTRYSQVARFAGRSALKATWTLLHTDPDNGGVIRGKRTTLKEIKVTVPSPTTFVTLAPSHHLFIHSTHNLFRLSSAISHP</sequence>
<reference evidence="2 3" key="1">
    <citation type="submission" date="2018-11" db="EMBL/GenBank/DDBJ databases">
        <title>Genome assembly of Steccherinum ochraceum LE-BIN_3174, the white-rot fungus of the Steccherinaceae family (The Residual Polyporoid clade, Polyporales, Basidiomycota).</title>
        <authorList>
            <person name="Fedorova T.V."/>
            <person name="Glazunova O.A."/>
            <person name="Landesman E.O."/>
            <person name="Moiseenko K.V."/>
            <person name="Psurtseva N.V."/>
            <person name="Savinova O.S."/>
            <person name="Shakhova N.V."/>
            <person name="Tyazhelova T.V."/>
            <person name="Vasina D.V."/>
        </authorList>
    </citation>
    <scope>NUCLEOTIDE SEQUENCE [LARGE SCALE GENOMIC DNA]</scope>
    <source>
        <strain evidence="2 3">LE-BIN_3174</strain>
    </source>
</reference>
<dbReference type="EMBL" id="RWJN01000374">
    <property type="protein sequence ID" value="TCD62419.1"/>
    <property type="molecule type" value="Genomic_DNA"/>
</dbReference>
<organism evidence="2 3">
    <name type="scientific">Steccherinum ochraceum</name>
    <dbReference type="NCBI Taxonomy" id="92696"/>
    <lineage>
        <taxon>Eukaryota</taxon>
        <taxon>Fungi</taxon>
        <taxon>Dikarya</taxon>
        <taxon>Basidiomycota</taxon>
        <taxon>Agaricomycotina</taxon>
        <taxon>Agaricomycetes</taxon>
        <taxon>Polyporales</taxon>
        <taxon>Steccherinaceae</taxon>
        <taxon>Steccherinum</taxon>
    </lineage>
</organism>
<keyword evidence="3" id="KW-1185">Reference proteome</keyword>